<keyword evidence="4" id="KW-0158">Chromosome</keyword>
<evidence type="ECO:0000259" key="18">
    <source>
        <dbReference type="Pfam" id="PF23406"/>
    </source>
</evidence>
<accession>D7T3W4</accession>
<feature type="compositionally biased region" description="Polar residues" evidence="16">
    <location>
        <begin position="144"/>
        <end position="158"/>
    </location>
</feature>
<evidence type="ECO:0000256" key="9">
    <source>
        <dbReference type="ARBA" id="ARBA00022776"/>
    </source>
</evidence>
<evidence type="ECO:0000313" key="19">
    <source>
        <dbReference type="EMBL" id="CBI25196.3"/>
    </source>
</evidence>
<keyword evidence="20" id="KW-1185">Reference proteome</keyword>
<dbReference type="GO" id="GO:0005634">
    <property type="term" value="C:nucleus"/>
    <property type="evidence" value="ECO:0000318"/>
    <property type="project" value="GO_Central"/>
</dbReference>
<evidence type="ECO:0000256" key="6">
    <source>
        <dbReference type="ARBA" id="ARBA00022618"/>
    </source>
</evidence>
<evidence type="ECO:0000256" key="4">
    <source>
        <dbReference type="ARBA" id="ARBA00022454"/>
    </source>
</evidence>
<keyword evidence="7" id="KW-0479">Metal-binding</keyword>
<keyword evidence="10" id="KW-0862">Zinc</keyword>
<name>D7T3W4_VITVI</name>
<feature type="compositionally biased region" description="Basic and acidic residues" evidence="16">
    <location>
        <begin position="362"/>
        <end position="376"/>
    </location>
</feature>
<dbReference type="GO" id="GO:0044773">
    <property type="term" value="P:mitotic DNA damage checkpoint signaling"/>
    <property type="evidence" value="ECO:0000318"/>
    <property type="project" value="GO_Central"/>
</dbReference>
<evidence type="ECO:0000256" key="15">
    <source>
        <dbReference type="SAM" id="Coils"/>
    </source>
</evidence>
<dbReference type="EMBL" id="FN595513">
    <property type="protein sequence ID" value="CBI25196.3"/>
    <property type="molecule type" value="Genomic_DNA"/>
</dbReference>
<keyword evidence="12" id="KW-0539">Nucleus</keyword>
<dbReference type="InterPro" id="IPR059039">
    <property type="entry name" value="ZNF380_CC"/>
</dbReference>
<evidence type="ECO:0000256" key="8">
    <source>
        <dbReference type="ARBA" id="ARBA00022771"/>
    </source>
</evidence>
<dbReference type="PaxDb" id="29760-VIT_09s0018g00650.t01"/>
<dbReference type="eggNOG" id="KOG3032">
    <property type="taxonomic scope" value="Eukaryota"/>
</dbReference>
<dbReference type="GO" id="GO:0033260">
    <property type="term" value="P:nuclear DNA replication"/>
    <property type="evidence" value="ECO:0000318"/>
    <property type="project" value="GO_Central"/>
</dbReference>
<keyword evidence="11 15" id="KW-0175">Coiled coil</keyword>
<evidence type="ECO:0000256" key="1">
    <source>
        <dbReference type="ARBA" id="ARBA00004286"/>
    </source>
</evidence>
<sequence length="398" mass="44325">MDAQARKKALYRAKLKNLEEKKVKRIESPLVRYNEFDQPVCRVCDVILKSESLWDAHQASRKHHEAIKNVKANAAGLTRANNAKPEAPKPESSTVLSNATSEPSMNLQKAQLSSGLPADFFDNHVTKKQKSGNDAVKFLDPDSYNKTGGSASAQTQSMEPLESKNNLDRLSSSHSEKMGKSGIHHARDLTQTSGKIVGSETKEVKGALPEGFFDNKDADLRARGIVPVKPDVKLSSSHSEKMGKSGIHHARDLTQTSGKIVGSETKEVKGALPEGFFDNKDADLRARGIVPVKPDVKDEYKEFEKLIQEDLKEVDNRLEEEEFDAAEMIEEAESVEQKVYWEKVEMLKKKKLELKAARSGRRSKEPEVRGKGHSSEEDSSSDDDSDGNFMVDWRAQHL</sequence>
<feature type="compositionally biased region" description="Polar residues" evidence="16">
    <location>
        <begin position="91"/>
        <end position="111"/>
    </location>
</feature>
<keyword evidence="13" id="KW-0131">Cell cycle</keyword>
<evidence type="ECO:0000256" key="11">
    <source>
        <dbReference type="ARBA" id="ARBA00023054"/>
    </source>
</evidence>
<dbReference type="PANTHER" id="PTHR13278">
    <property type="entry name" value="ZINC FINGER PROTEIN 830"/>
    <property type="match status" value="1"/>
</dbReference>
<dbReference type="FunCoup" id="D7T3W4">
    <property type="interactions" value="997"/>
</dbReference>
<feature type="compositionally biased region" description="Acidic residues" evidence="16">
    <location>
        <begin position="377"/>
        <end position="386"/>
    </location>
</feature>
<dbReference type="Pfam" id="PF23406">
    <property type="entry name" value="ZNF380_CC"/>
    <property type="match status" value="1"/>
</dbReference>
<dbReference type="GO" id="GO:0033314">
    <property type="term" value="P:mitotic DNA replication checkpoint signaling"/>
    <property type="evidence" value="ECO:0000318"/>
    <property type="project" value="GO_Central"/>
</dbReference>
<keyword evidence="5" id="KW-0217">Developmental protein</keyword>
<dbReference type="InterPro" id="IPR013087">
    <property type="entry name" value="Znf_C2H2_type"/>
</dbReference>
<dbReference type="STRING" id="29760.D7T3W4"/>
<dbReference type="InterPro" id="IPR040050">
    <property type="entry name" value="ZNF830-like"/>
</dbReference>
<reference evidence="20" key="1">
    <citation type="journal article" date="2007" name="Nature">
        <title>The grapevine genome sequence suggests ancestral hexaploidization in major angiosperm phyla.</title>
        <authorList>
            <consortium name="The French-Italian Public Consortium for Grapevine Genome Characterization."/>
            <person name="Jaillon O."/>
            <person name="Aury J.-M."/>
            <person name="Noel B."/>
            <person name="Policriti A."/>
            <person name="Clepet C."/>
            <person name="Casagrande A."/>
            <person name="Choisne N."/>
            <person name="Aubourg S."/>
            <person name="Vitulo N."/>
            <person name="Jubin C."/>
            <person name="Vezzi A."/>
            <person name="Legeai F."/>
            <person name="Hugueney P."/>
            <person name="Dasilva C."/>
            <person name="Horner D."/>
            <person name="Mica E."/>
            <person name="Jublot D."/>
            <person name="Poulain J."/>
            <person name="Bruyere C."/>
            <person name="Billault A."/>
            <person name="Segurens B."/>
            <person name="Gouyvenoux M."/>
            <person name="Ugarte E."/>
            <person name="Cattonaro F."/>
            <person name="Anthouard V."/>
            <person name="Vico V."/>
            <person name="Del Fabbro C."/>
            <person name="Alaux M."/>
            <person name="Di Gaspero G."/>
            <person name="Dumas V."/>
            <person name="Felice N."/>
            <person name="Paillard S."/>
            <person name="Juman I."/>
            <person name="Moroldo M."/>
            <person name="Scalabrin S."/>
            <person name="Canaguier A."/>
            <person name="Le Clainche I."/>
            <person name="Malacrida G."/>
            <person name="Durand E."/>
            <person name="Pesole G."/>
            <person name="Laucou V."/>
            <person name="Chatelet P."/>
            <person name="Merdinoglu D."/>
            <person name="Delledonne M."/>
            <person name="Pezzotti M."/>
            <person name="Lecharny A."/>
            <person name="Scarpelli C."/>
            <person name="Artiguenave F."/>
            <person name="Pe M.E."/>
            <person name="Valle G."/>
            <person name="Morgante M."/>
            <person name="Caboche M."/>
            <person name="Adam-Blondon A.-F."/>
            <person name="Weissenbach J."/>
            <person name="Quetier F."/>
            <person name="Wincker P."/>
        </authorList>
    </citation>
    <scope>NUCLEOTIDE SEQUENCE [LARGE SCALE GENOMIC DNA]</scope>
    <source>
        <strain evidence="20">cv. Pinot noir / PN40024</strain>
    </source>
</reference>
<evidence type="ECO:0000256" key="5">
    <source>
        <dbReference type="ARBA" id="ARBA00022473"/>
    </source>
</evidence>
<dbReference type="GO" id="GO:0005681">
    <property type="term" value="C:spliceosomal complex"/>
    <property type="evidence" value="ECO:0007669"/>
    <property type="project" value="InterPro"/>
</dbReference>
<comment type="subcellular location">
    <subcellularLocation>
        <location evidence="1">Chromosome</location>
    </subcellularLocation>
    <subcellularLocation>
        <location evidence="2">Nucleus speckle</location>
    </subcellularLocation>
</comment>
<evidence type="ECO:0000256" key="13">
    <source>
        <dbReference type="ARBA" id="ARBA00023306"/>
    </source>
</evidence>
<feature type="region of interest" description="Disordered" evidence="16">
    <location>
        <begin position="132"/>
        <end position="185"/>
    </location>
</feature>
<organism evidence="19 20">
    <name type="scientific">Vitis vinifera</name>
    <name type="common">Grape</name>
    <dbReference type="NCBI Taxonomy" id="29760"/>
    <lineage>
        <taxon>Eukaryota</taxon>
        <taxon>Viridiplantae</taxon>
        <taxon>Streptophyta</taxon>
        <taxon>Embryophyta</taxon>
        <taxon>Tracheophyta</taxon>
        <taxon>Spermatophyta</taxon>
        <taxon>Magnoliopsida</taxon>
        <taxon>eudicotyledons</taxon>
        <taxon>Gunneridae</taxon>
        <taxon>Pentapetalae</taxon>
        <taxon>rosids</taxon>
        <taxon>Vitales</taxon>
        <taxon>Vitaceae</taxon>
        <taxon>Viteae</taxon>
        <taxon>Vitis</taxon>
    </lineage>
</organism>
<dbReference type="Pfam" id="PF12874">
    <property type="entry name" value="zf-met"/>
    <property type="match status" value="1"/>
</dbReference>
<evidence type="ECO:0000256" key="3">
    <source>
        <dbReference type="ARBA" id="ARBA00017358"/>
    </source>
</evidence>
<dbReference type="AlphaFoldDB" id="D7T3W4"/>
<dbReference type="SUPFAM" id="SSF57667">
    <property type="entry name" value="beta-beta-alpha zinc fingers"/>
    <property type="match status" value="1"/>
</dbReference>
<dbReference type="GO" id="GO:0008270">
    <property type="term" value="F:zinc ion binding"/>
    <property type="evidence" value="ECO:0007669"/>
    <property type="project" value="UniProtKB-KW"/>
</dbReference>
<protein>
    <recommendedName>
        <fullName evidence="3">Zinc finger protein 830</fullName>
    </recommendedName>
    <alternativeName>
        <fullName evidence="14">Coiled-coil domain-containing protein 16</fullName>
    </alternativeName>
</protein>
<dbReference type="GO" id="GO:0003676">
    <property type="term" value="F:nucleic acid binding"/>
    <property type="evidence" value="ECO:0007669"/>
    <property type="project" value="InterPro"/>
</dbReference>
<feature type="coiled-coil region" evidence="15">
    <location>
        <begin position="311"/>
        <end position="338"/>
    </location>
</feature>
<feature type="region of interest" description="Disordered" evidence="16">
    <location>
        <begin position="355"/>
        <end position="398"/>
    </location>
</feature>
<keyword evidence="6" id="KW-0132">Cell division</keyword>
<evidence type="ECO:0000259" key="17">
    <source>
        <dbReference type="Pfam" id="PF12874"/>
    </source>
</evidence>
<evidence type="ECO:0000256" key="2">
    <source>
        <dbReference type="ARBA" id="ARBA00004324"/>
    </source>
</evidence>
<gene>
    <name evidence="19" type="ordered locus">VIT_09s0018g00650</name>
</gene>
<dbReference type="InterPro" id="IPR036236">
    <property type="entry name" value="Znf_C2H2_sf"/>
</dbReference>
<keyword evidence="8" id="KW-0863">Zinc-finger</keyword>
<dbReference type="Proteomes" id="UP000009183">
    <property type="component" value="Chromosome 9"/>
</dbReference>
<evidence type="ECO:0000256" key="12">
    <source>
        <dbReference type="ARBA" id="ARBA00023242"/>
    </source>
</evidence>
<evidence type="ECO:0000256" key="10">
    <source>
        <dbReference type="ARBA" id="ARBA00022833"/>
    </source>
</evidence>
<dbReference type="HOGENOM" id="CLU_058140_0_0_1"/>
<keyword evidence="9" id="KW-0498">Mitosis</keyword>
<dbReference type="PANTHER" id="PTHR13278:SF0">
    <property type="entry name" value="ZINC FINGER PROTEIN 830"/>
    <property type="match status" value="1"/>
</dbReference>
<proteinExistence type="predicted"/>
<evidence type="ECO:0000313" key="20">
    <source>
        <dbReference type="Proteomes" id="UP000009183"/>
    </source>
</evidence>
<dbReference type="Gene3D" id="3.30.160.60">
    <property type="entry name" value="Classic Zinc Finger"/>
    <property type="match status" value="1"/>
</dbReference>
<feature type="region of interest" description="Disordered" evidence="16">
    <location>
        <begin position="73"/>
        <end position="111"/>
    </location>
</feature>
<feature type="domain" description="C2H2-type" evidence="17">
    <location>
        <begin position="40"/>
        <end position="63"/>
    </location>
</feature>
<dbReference type="OMA" id="KQPPDAQ"/>
<feature type="domain" description="ZNF380 coiled-coil" evidence="18">
    <location>
        <begin position="272"/>
        <end position="351"/>
    </location>
</feature>
<evidence type="ECO:0000256" key="16">
    <source>
        <dbReference type="SAM" id="MobiDB-lite"/>
    </source>
</evidence>
<dbReference type="InParanoid" id="D7T3W4"/>
<evidence type="ECO:0000256" key="7">
    <source>
        <dbReference type="ARBA" id="ARBA00022723"/>
    </source>
</evidence>
<evidence type="ECO:0000256" key="14">
    <source>
        <dbReference type="ARBA" id="ARBA00030672"/>
    </source>
</evidence>